<feature type="compositionally biased region" description="Polar residues" evidence="8">
    <location>
        <begin position="139"/>
        <end position="150"/>
    </location>
</feature>
<feature type="compositionally biased region" description="Low complexity" evidence="8">
    <location>
        <begin position="1120"/>
        <end position="1143"/>
    </location>
</feature>
<comment type="caution">
    <text evidence="10">The sequence shown here is derived from an EMBL/GenBank/DDBJ whole genome shotgun (WGS) entry which is preliminary data.</text>
</comment>
<feature type="compositionally biased region" description="Low complexity" evidence="8">
    <location>
        <begin position="417"/>
        <end position="427"/>
    </location>
</feature>
<feature type="compositionally biased region" description="Low complexity" evidence="8">
    <location>
        <begin position="73"/>
        <end position="92"/>
    </location>
</feature>
<feature type="region of interest" description="Disordered" evidence="8">
    <location>
        <begin position="137"/>
        <end position="194"/>
    </location>
</feature>
<dbReference type="Gene3D" id="1.20.970.30">
    <property type="entry name" value="eIF4G, eIF4E-binding domain"/>
    <property type="match status" value="1"/>
</dbReference>
<dbReference type="GO" id="GO:0016281">
    <property type="term" value="C:eukaryotic translation initiation factor 4F complex"/>
    <property type="evidence" value="ECO:0007669"/>
    <property type="project" value="TreeGrafter"/>
</dbReference>
<dbReference type="Proteomes" id="UP000094444">
    <property type="component" value="Unassembled WGS sequence"/>
</dbReference>
<feature type="compositionally biased region" description="Basic and acidic residues" evidence="8">
    <location>
        <begin position="673"/>
        <end position="759"/>
    </location>
</feature>
<feature type="compositionally biased region" description="Polar residues" evidence="8">
    <location>
        <begin position="281"/>
        <end position="299"/>
    </location>
</feature>
<feature type="compositionally biased region" description="Basic and acidic residues" evidence="8">
    <location>
        <begin position="768"/>
        <end position="808"/>
    </location>
</feature>
<dbReference type="GO" id="GO:0003729">
    <property type="term" value="F:mRNA binding"/>
    <property type="evidence" value="ECO:0007669"/>
    <property type="project" value="TreeGrafter"/>
</dbReference>
<feature type="compositionally biased region" description="Polar residues" evidence="8">
    <location>
        <begin position="554"/>
        <end position="605"/>
    </location>
</feature>
<gene>
    <name evidence="10" type="ORF">DHEL01_v201355</name>
</gene>
<feature type="region of interest" description="Disordered" evidence="8">
    <location>
        <begin position="630"/>
        <end position="965"/>
    </location>
</feature>
<feature type="compositionally biased region" description="Polar residues" evidence="8">
    <location>
        <begin position="1085"/>
        <end position="1098"/>
    </location>
</feature>
<evidence type="ECO:0000256" key="1">
    <source>
        <dbReference type="ARBA" id="ARBA00004496"/>
    </source>
</evidence>
<dbReference type="InterPro" id="IPR036211">
    <property type="entry name" value="eIF4G_eIF4E-bd_sf"/>
</dbReference>
<feature type="compositionally biased region" description="Basic and acidic residues" evidence="8">
    <location>
        <begin position="816"/>
        <end position="858"/>
    </location>
</feature>
<keyword evidence="6" id="KW-0694">RNA-binding</keyword>
<keyword evidence="7" id="KW-0648">Protein biosynthesis</keyword>
<feature type="compositionally biased region" description="Polar residues" evidence="8">
    <location>
        <begin position="1536"/>
        <end position="1559"/>
    </location>
</feature>
<evidence type="ECO:0000256" key="5">
    <source>
        <dbReference type="ARBA" id="ARBA00022553"/>
    </source>
</evidence>
<feature type="region of interest" description="Disordered" evidence="8">
    <location>
        <begin position="253"/>
        <end position="464"/>
    </location>
</feature>
<evidence type="ECO:0000256" key="3">
    <source>
        <dbReference type="ARBA" id="ARBA00022490"/>
    </source>
</evidence>
<feature type="compositionally biased region" description="Polar residues" evidence="8">
    <location>
        <begin position="1029"/>
        <end position="1038"/>
    </location>
</feature>
<sequence length="1633" mass="172884">MTSTASQPNTNPAPNTTAASTAPSYASAAGAAKKPASTPLVVGAANPSAVASSSAANPQNVPSTSVSNVNGRPSVAPAVPAVPTVAATPNVNGGSGDHARNGSVTIPPNGPTSYLANGGAVSNKPPGLQFGYAEASPAMQHSTPQFNASAPVNIPGAGRNPSPAPSPSPIPQNLTSGGRPGNTESSFKIGSYNNEGDVSTQHACLTAAGRALPTIPSLETLRINTLTRPQRMGRPNSMSQVPFHARRDSAVSQHSDMGHHGPAPTRGGFGGGRGGRGGGYNNHQYPSHQGFPPNTSQSFRGQGRGGMPPQPFNTRGGGYQHSPQPPRGSPALAPVMPGQGTPNMNTAMPVPPAQGYTQQYPPPMSGYAQQGGFQQQSGYPPHVKPPVSDIFPPFLKPHKKKGARWDSENKQSHQRLSESSSFSSFPSWHENPGRNRRIGKRRDSSTTDCGSLRGRAPSLDVQSPLHDSPFLLLSDEGLDLTPGPNGGFERVERMLTASKQNFYPGAYDGRAYMGMPQYPQQPFHHQNMYPPASPAPAGMPLQYGTGQYAPPQGQPMSRNNSQLSERPASSTGQNQGPMVVSGTPQAHSSQVKAPTGSSTPNNQFQKPKKAGITIKNAQGEVVNFNALKAPASPAPSIQQSRTPPVIASTPTPPPKASTPASHGRTESLSTVKPPDEIKAAFLEQVKKSKEGDASKTDDDAAAEAKAKEEAQKKEQERVDAEVKAAEAAKAAEEAASKAKAEAKLKAEQEAKAEAEEKAKAKAAAEAAAKAEQEAAAKAEQEAAAKAEQEAKDKAEEQKKADAAKAEEPKETEEEYMERMIREMEEEDKKREEEQAKITAKKQAEKEVEKKKAEEKRLADAAINDAKLREQEREMERLEEEKERAREKEGLAAEGGQSQSMSEVLTKKISDLNASQKGTEDSSKLTIISNKDTSAIGSAPSSAKSTGKPKPAALNLAPLKTNSVEPAPPTAAMQALKSARFLTVKDEVKYPNGIASPNPAVNAAVAKKGGSFKYDSAFLLQFQKVFTEQPSTEFSQQVKSLIGDSDGSRSASVRTPAGASGRQGSRNAAGAFGAFAQPAGKPLPPNTTSEQRFAMSQGQIPRPAIAGPISSFRGGSGFGGSQMSRTSSSNLAQSSSRSGSRSQRGAGGGAGGAGTGSRRGGPYDAGQESKLSKTMPLTAGMDLKPIQISATGWKPKSVGRAAAQTAEASTHMDPETVQRKVKSNLNKMTPENFDKISNQILEISAQSKDEQDGRTLRQVIQLTFEKATDEAHWAAMYARFCKRMLETMSPEVKDVTITDKNGNVVSGGALFRKYLLNRCQEDFEHGWAVEMPKPKEGESKETAMLSDEYYKAMAIKRRGLGLVQFIGELFKLGMLTERIMHECVRKLLDFQGEPDEAEIESLSKLLRTIGASLDSTEKGMMMMNAYFERISTLVDTPDLPSRLQFMLMDIIDLRRNRWQSKDGLKGPKTRDEIRAEAEAAAAQKAAENARSSYRGQAGGRSHTGGRGDARNSLQFQQPTSNHVGMDDLRRLKGSAGRTASGNVTLGPTSMFNSRSSSGRNTRLGPGGSLARGAEDSGASSRTGTPPTQASTNAFAALANMESENPASPPSVSASPALNHAKPAAPAGGEKKEAD</sequence>
<dbReference type="EMBL" id="MAVT02000061">
    <property type="protein sequence ID" value="POS80268.1"/>
    <property type="molecule type" value="Genomic_DNA"/>
</dbReference>
<feature type="compositionally biased region" description="Low complexity" evidence="8">
    <location>
        <begin position="1608"/>
        <end position="1626"/>
    </location>
</feature>
<feature type="compositionally biased region" description="Polar residues" evidence="8">
    <location>
        <begin position="923"/>
        <end position="944"/>
    </location>
</feature>
<dbReference type="GO" id="GO:0003743">
    <property type="term" value="F:translation initiation factor activity"/>
    <property type="evidence" value="ECO:0007669"/>
    <property type="project" value="UniProtKB-KW"/>
</dbReference>
<feature type="domain" description="MIF4G" evidence="9">
    <location>
        <begin position="1217"/>
        <end position="1456"/>
    </location>
</feature>
<dbReference type="Pfam" id="PF02854">
    <property type="entry name" value="MIF4G"/>
    <property type="match status" value="1"/>
</dbReference>
<dbReference type="OrthoDB" id="514777at2759"/>
<dbReference type="FunFam" id="1.25.40.180:FF:000020">
    <property type="entry name" value="Eukaryotic translation initiation factor subunit"/>
    <property type="match status" value="1"/>
</dbReference>
<feature type="compositionally biased region" description="Basic and acidic residues" evidence="8">
    <location>
        <begin position="865"/>
        <end position="890"/>
    </location>
</feature>
<accession>A0A2P5ICS3</accession>
<feature type="compositionally biased region" description="Gly residues" evidence="8">
    <location>
        <begin position="1144"/>
        <end position="1158"/>
    </location>
</feature>
<evidence type="ECO:0000259" key="9">
    <source>
        <dbReference type="SMART" id="SM00543"/>
    </source>
</evidence>
<keyword evidence="11" id="KW-1185">Reference proteome</keyword>
<dbReference type="InParanoid" id="A0A2P5ICS3"/>
<evidence type="ECO:0000256" key="7">
    <source>
        <dbReference type="ARBA" id="ARBA00022917"/>
    </source>
</evidence>
<dbReference type="SUPFAM" id="SSF101489">
    <property type="entry name" value="Eukaryotic initiation factor 4f subunit eIF4g, eIF4e-binding domain"/>
    <property type="match status" value="1"/>
</dbReference>
<proteinExistence type="inferred from homology"/>
<dbReference type="PANTHER" id="PTHR23253:SF9">
    <property type="entry name" value="EUKARYOTIC TRANSLATION INITIATION FACTOR 4 GAMMA 2"/>
    <property type="match status" value="1"/>
</dbReference>
<protein>
    <recommendedName>
        <fullName evidence="9">MIF4G domain-containing protein</fullName>
    </recommendedName>
</protein>
<comment type="similarity">
    <text evidence="2">Belongs to the eukaryotic initiation factor 4G family.</text>
</comment>
<comment type="subcellular location">
    <subcellularLocation>
        <location evidence="1">Cytoplasm</location>
    </subcellularLocation>
</comment>
<name>A0A2P5ICS3_DIAHE</name>
<dbReference type="SUPFAM" id="SSF48371">
    <property type="entry name" value="ARM repeat"/>
    <property type="match status" value="1"/>
</dbReference>
<evidence type="ECO:0000256" key="8">
    <source>
        <dbReference type="SAM" id="MobiDB-lite"/>
    </source>
</evidence>
<dbReference type="PANTHER" id="PTHR23253">
    <property type="entry name" value="EUKARYOTIC TRANSLATION INITIATION FACTOR 4 GAMMA"/>
    <property type="match status" value="1"/>
</dbReference>
<dbReference type="InterPro" id="IPR022745">
    <property type="entry name" value="eIF4G1_eIF4E-bd"/>
</dbReference>
<dbReference type="Pfam" id="PF12152">
    <property type="entry name" value="eIF_4G1"/>
    <property type="match status" value="1"/>
</dbReference>
<dbReference type="Gene3D" id="1.25.40.180">
    <property type="match status" value="1"/>
</dbReference>
<evidence type="ECO:0000256" key="4">
    <source>
        <dbReference type="ARBA" id="ARBA00022540"/>
    </source>
</evidence>
<dbReference type="STRING" id="158607.A0A2P5ICS3"/>
<feature type="compositionally biased region" description="Polar residues" evidence="8">
    <location>
        <begin position="1510"/>
        <end position="1521"/>
    </location>
</feature>
<feature type="region of interest" description="Disordered" evidence="8">
    <location>
        <begin position="533"/>
        <end position="606"/>
    </location>
</feature>
<keyword evidence="3" id="KW-0963">Cytoplasm</keyword>
<feature type="compositionally biased region" description="Polar residues" evidence="8">
    <location>
        <begin position="1576"/>
        <end position="1592"/>
    </location>
</feature>
<dbReference type="InterPro" id="IPR003890">
    <property type="entry name" value="MIF4G-like_typ-3"/>
</dbReference>
<reference evidence="10" key="1">
    <citation type="submission" date="2017-09" db="EMBL/GenBank/DDBJ databases">
        <title>Polyketide synthases of a Diaporthe helianthi virulent isolate.</title>
        <authorList>
            <person name="Baroncelli R."/>
        </authorList>
    </citation>
    <scope>NUCLEOTIDE SEQUENCE [LARGE SCALE GENOMIC DNA]</scope>
    <source>
        <strain evidence="10">7/96</strain>
    </source>
</reference>
<feature type="region of interest" description="Disordered" evidence="8">
    <location>
        <begin position="1481"/>
        <end position="1633"/>
    </location>
</feature>
<evidence type="ECO:0000313" key="11">
    <source>
        <dbReference type="Proteomes" id="UP000094444"/>
    </source>
</evidence>
<dbReference type="GO" id="GO:0010494">
    <property type="term" value="C:cytoplasmic stress granule"/>
    <property type="evidence" value="ECO:0007669"/>
    <property type="project" value="UniProtKB-ARBA"/>
</dbReference>
<feature type="compositionally biased region" description="Gly residues" evidence="8">
    <location>
        <begin position="267"/>
        <end position="280"/>
    </location>
</feature>
<evidence type="ECO:0000313" key="10">
    <source>
        <dbReference type="EMBL" id="POS80268.1"/>
    </source>
</evidence>
<evidence type="ECO:0000256" key="6">
    <source>
        <dbReference type="ARBA" id="ARBA00022884"/>
    </source>
</evidence>
<feature type="compositionally biased region" description="Polar residues" evidence="8">
    <location>
        <begin position="367"/>
        <end position="378"/>
    </location>
</feature>
<feature type="compositionally biased region" description="Gly residues" evidence="8">
    <location>
        <begin position="1495"/>
        <end position="1505"/>
    </location>
</feature>
<dbReference type="InterPro" id="IPR016024">
    <property type="entry name" value="ARM-type_fold"/>
</dbReference>
<evidence type="ECO:0000256" key="2">
    <source>
        <dbReference type="ARBA" id="ARBA00005775"/>
    </source>
</evidence>
<feature type="region of interest" description="Disordered" evidence="8">
    <location>
        <begin position="1"/>
        <end position="121"/>
    </location>
</feature>
<keyword evidence="4" id="KW-0396">Initiation factor</keyword>
<feature type="compositionally biased region" description="Polar residues" evidence="8">
    <location>
        <begin position="102"/>
        <end position="115"/>
    </location>
</feature>
<feature type="compositionally biased region" description="Low complexity" evidence="8">
    <location>
        <begin position="1"/>
        <end position="63"/>
    </location>
</feature>
<feature type="compositionally biased region" description="Polar residues" evidence="8">
    <location>
        <begin position="172"/>
        <end position="194"/>
    </location>
</feature>
<dbReference type="SMART" id="SM00543">
    <property type="entry name" value="MIF4G"/>
    <property type="match status" value="1"/>
</dbReference>
<keyword evidence="5" id="KW-0597">Phosphoprotein</keyword>
<organism evidence="10 11">
    <name type="scientific">Diaporthe helianthi</name>
    <dbReference type="NCBI Taxonomy" id="158607"/>
    <lineage>
        <taxon>Eukaryota</taxon>
        <taxon>Fungi</taxon>
        <taxon>Dikarya</taxon>
        <taxon>Ascomycota</taxon>
        <taxon>Pezizomycotina</taxon>
        <taxon>Sordariomycetes</taxon>
        <taxon>Sordariomycetidae</taxon>
        <taxon>Diaporthales</taxon>
        <taxon>Diaporthaceae</taxon>
        <taxon>Diaporthe</taxon>
    </lineage>
</organism>
<feature type="region of interest" description="Disordered" evidence="8">
    <location>
        <begin position="1029"/>
        <end position="1168"/>
    </location>
</feature>